<evidence type="ECO:0000256" key="11">
    <source>
        <dbReference type="SAM" id="MobiDB-lite"/>
    </source>
</evidence>
<evidence type="ECO:0000256" key="5">
    <source>
        <dbReference type="ARBA" id="ARBA00023277"/>
    </source>
</evidence>
<keyword evidence="10" id="KW-0862">Zinc</keyword>
<accession>A0A974PQX7</accession>
<evidence type="ECO:0000256" key="7">
    <source>
        <dbReference type="PIRNR" id="PIRNR004682"/>
    </source>
</evidence>
<evidence type="ECO:0000256" key="8">
    <source>
        <dbReference type="PIRSR" id="PIRSR004682-1"/>
    </source>
</evidence>
<dbReference type="AlphaFoldDB" id="A0A974PQX7"/>
<dbReference type="InterPro" id="IPR006543">
    <property type="entry name" value="Histidinol-phos"/>
</dbReference>
<dbReference type="InterPro" id="IPR006549">
    <property type="entry name" value="HAD-SF_hydro_IIIA"/>
</dbReference>
<comment type="cofactor">
    <cofactor evidence="10">
        <name>Zn(2+)</name>
        <dbReference type="ChEBI" id="CHEBI:29105"/>
    </cofactor>
</comment>
<comment type="cofactor">
    <cofactor evidence="10">
        <name>Mg(2+)</name>
        <dbReference type="ChEBI" id="CHEBI:18420"/>
    </cofactor>
</comment>
<dbReference type="GO" id="GO:0046872">
    <property type="term" value="F:metal ion binding"/>
    <property type="evidence" value="ECO:0007669"/>
    <property type="project" value="UniProtKB-KW"/>
</dbReference>
<dbReference type="KEGG" id="xdi:EZH22_04805"/>
<dbReference type="NCBIfam" id="TIGR01656">
    <property type="entry name" value="Histidinol-ppas"/>
    <property type="match status" value="1"/>
</dbReference>
<dbReference type="Gene3D" id="3.40.50.1000">
    <property type="entry name" value="HAD superfamily/HAD-like"/>
    <property type="match status" value="1"/>
</dbReference>
<dbReference type="GO" id="GO:0005975">
    <property type="term" value="P:carbohydrate metabolic process"/>
    <property type="evidence" value="ECO:0007669"/>
    <property type="project" value="InterPro"/>
</dbReference>
<gene>
    <name evidence="12" type="ORF">EZH22_04805</name>
</gene>
<protein>
    <recommendedName>
        <fullName evidence="6 7">D,D-heptose 1,7-bisphosphate phosphatase</fullName>
        <ecNumber evidence="7">3.1.3.-</ecNumber>
    </recommendedName>
</protein>
<dbReference type="Proteomes" id="UP000596427">
    <property type="component" value="Chromosome"/>
</dbReference>
<keyword evidence="2 7" id="KW-0963">Cytoplasm</keyword>
<feature type="binding site" evidence="10">
    <location>
        <position position="31"/>
    </location>
    <ligand>
        <name>Mg(2+)</name>
        <dbReference type="ChEBI" id="CHEBI:18420"/>
    </ligand>
</feature>
<feature type="binding site" evidence="10">
    <location>
        <position position="29"/>
    </location>
    <ligand>
        <name>Mg(2+)</name>
        <dbReference type="ChEBI" id="CHEBI:18420"/>
    </ligand>
</feature>
<dbReference type="NCBIfam" id="TIGR01662">
    <property type="entry name" value="HAD-SF-IIIA"/>
    <property type="match status" value="1"/>
</dbReference>
<dbReference type="InterPro" id="IPR036412">
    <property type="entry name" value="HAD-like_sf"/>
</dbReference>
<feature type="binding site" evidence="10">
    <location>
        <position position="154"/>
    </location>
    <ligand>
        <name>Mg(2+)</name>
        <dbReference type="ChEBI" id="CHEBI:18420"/>
    </ligand>
</feature>
<sequence length="186" mass="20434">MREQPGQCQTDGRSFLSPPPPRRPAVFFDRDGVLNVNTGYAHRPEDLRWVPGAQAAVRLFNDSGYLVFVVTNQSGVARGYYGEADVDALHHFMARQLAEGGAWVDDWRYCPFHPEATVEAYRAAHPWRKPAPGMILDLLARWPVDTARSLLIGDQPSDMEAAAAAGIAGHLFPGGDLLAFARPLVP</sequence>
<feature type="active site" description="Nucleophile" evidence="8">
    <location>
        <position position="29"/>
    </location>
</feature>
<dbReference type="GO" id="GO:0016791">
    <property type="term" value="F:phosphatase activity"/>
    <property type="evidence" value="ECO:0007669"/>
    <property type="project" value="InterPro"/>
</dbReference>
<dbReference type="PANTHER" id="PTHR42891:SF1">
    <property type="entry name" value="D-GLYCERO-BETA-D-MANNO-HEPTOSE-1,7-BISPHOSPHATE 7-PHOSPHATASE"/>
    <property type="match status" value="1"/>
</dbReference>
<dbReference type="SUPFAM" id="SSF56784">
    <property type="entry name" value="HAD-like"/>
    <property type="match status" value="1"/>
</dbReference>
<comment type="similarity">
    <text evidence="7">Belongs to the gmhB family.</text>
</comment>
<keyword evidence="3 10" id="KW-0479">Metal-binding</keyword>
<feature type="site" description="Stabilizes the phosphoryl group" evidence="9">
    <location>
        <position position="71"/>
    </location>
</feature>
<comment type="subcellular location">
    <subcellularLocation>
        <location evidence="1 7">Cytoplasm</location>
    </subcellularLocation>
</comment>
<keyword evidence="4 7" id="KW-0378">Hydrolase</keyword>
<feature type="active site" description="Proton donor" evidence="8">
    <location>
        <position position="31"/>
    </location>
</feature>
<feature type="site" description="Stabilizes the phosphoryl group" evidence="9">
    <location>
        <position position="129"/>
    </location>
</feature>
<dbReference type="PIRSF" id="PIRSF004682">
    <property type="entry name" value="GmhB"/>
    <property type="match status" value="1"/>
</dbReference>
<dbReference type="InterPro" id="IPR023214">
    <property type="entry name" value="HAD_sf"/>
</dbReference>
<evidence type="ECO:0000256" key="6">
    <source>
        <dbReference type="ARBA" id="ARBA00031828"/>
    </source>
</evidence>
<keyword evidence="10" id="KW-0460">Magnesium</keyword>
<feature type="binding site" evidence="10">
    <location>
        <position position="110"/>
    </location>
    <ligand>
        <name>Zn(2+)</name>
        <dbReference type="ChEBI" id="CHEBI:29105"/>
    </ligand>
</feature>
<feature type="compositionally biased region" description="Polar residues" evidence="11">
    <location>
        <begin position="1"/>
        <end position="12"/>
    </location>
</feature>
<dbReference type="GO" id="GO:0005737">
    <property type="term" value="C:cytoplasm"/>
    <property type="evidence" value="ECO:0007669"/>
    <property type="project" value="UniProtKB-SubCell"/>
</dbReference>
<evidence type="ECO:0000256" key="3">
    <source>
        <dbReference type="ARBA" id="ARBA00022723"/>
    </source>
</evidence>
<evidence type="ECO:0000313" key="12">
    <source>
        <dbReference type="EMBL" id="QRG07713.1"/>
    </source>
</evidence>
<proteinExistence type="inferred from homology"/>
<dbReference type="Pfam" id="PF13242">
    <property type="entry name" value="Hydrolase_like"/>
    <property type="match status" value="1"/>
</dbReference>
<dbReference type="EC" id="3.1.3.-" evidence="7"/>
<evidence type="ECO:0000256" key="1">
    <source>
        <dbReference type="ARBA" id="ARBA00004496"/>
    </source>
</evidence>
<dbReference type="EMBL" id="CP063362">
    <property type="protein sequence ID" value="QRG07713.1"/>
    <property type="molecule type" value="Genomic_DNA"/>
</dbReference>
<feature type="region of interest" description="Disordered" evidence="11">
    <location>
        <begin position="1"/>
        <end position="21"/>
    </location>
</feature>
<evidence type="ECO:0000256" key="2">
    <source>
        <dbReference type="ARBA" id="ARBA00022490"/>
    </source>
</evidence>
<dbReference type="PANTHER" id="PTHR42891">
    <property type="entry name" value="D-GLYCERO-BETA-D-MANNO-HEPTOSE-1,7-BISPHOSPHATE 7-PHOSPHATASE"/>
    <property type="match status" value="1"/>
</dbReference>
<evidence type="ECO:0000313" key="13">
    <source>
        <dbReference type="Proteomes" id="UP000596427"/>
    </source>
</evidence>
<keyword evidence="13" id="KW-1185">Reference proteome</keyword>
<dbReference type="InterPro" id="IPR004446">
    <property type="entry name" value="Heptose_bisP_phosphatase"/>
</dbReference>
<keyword evidence="5 7" id="KW-0119">Carbohydrate metabolism</keyword>
<evidence type="ECO:0000256" key="9">
    <source>
        <dbReference type="PIRSR" id="PIRSR004682-3"/>
    </source>
</evidence>
<name>A0A974PQX7_9HYPH</name>
<dbReference type="CDD" id="cd07503">
    <property type="entry name" value="HAD_HisB-N"/>
    <property type="match status" value="1"/>
</dbReference>
<evidence type="ECO:0000256" key="10">
    <source>
        <dbReference type="PIRSR" id="PIRSR004682-4"/>
    </source>
</evidence>
<reference evidence="12 13" key="1">
    <citation type="submission" date="2020-10" db="EMBL/GenBank/DDBJ databases">
        <title>Degradation of 1,4-Dioxane by Xanthobacter sp. YN2, via a Novel Group-2 Soluble Di-Iron Monooxygenase.</title>
        <authorList>
            <person name="Ma F."/>
            <person name="Wang Y."/>
            <person name="Yang J."/>
            <person name="Guo H."/>
            <person name="Su D."/>
            <person name="Yu L."/>
        </authorList>
    </citation>
    <scope>NUCLEOTIDE SEQUENCE [LARGE SCALE GENOMIC DNA]</scope>
    <source>
        <strain evidence="12 13">YN2</strain>
    </source>
</reference>
<evidence type="ECO:0000256" key="4">
    <source>
        <dbReference type="ARBA" id="ARBA00022801"/>
    </source>
</evidence>
<organism evidence="12 13">
    <name type="scientific">Xanthobacter dioxanivorans</name>
    <dbReference type="NCBI Taxonomy" id="2528964"/>
    <lineage>
        <taxon>Bacteria</taxon>
        <taxon>Pseudomonadati</taxon>
        <taxon>Pseudomonadota</taxon>
        <taxon>Alphaproteobacteria</taxon>
        <taxon>Hyphomicrobiales</taxon>
        <taxon>Xanthobacteraceae</taxon>
        <taxon>Xanthobacter</taxon>
    </lineage>
</organism>
<feature type="site" description="Contributes to substrate recognition" evidence="9">
    <location>
        <position position="128"/>
    </location>
</feature>